<feature type="transmembrane region" description="Helical" evidence="9">
    <location>
        <begin position="290"/>
        <end position="314"/>
    </location>
</feature>
<feature type="transmembrane region" description="Helical" evidence="9">
    <location>
        <begin position="49"/>
        <end position="71"/>
    </location>
</feature>
<evidence type="ECO:0000313" key="11">
    <source>
        <dbReference type="Proteomes" id="UP000287601"/>
    </source>
</evidence>
<dbReference type="GO" id="GO:0006885">
    <property type="term" value="P:regulation of pH"/>
    <property type="evidence" value="ECO:0007669"/>
    <property type="project" value="InterPro"/>
</dbReference>
<keyword evidence="4 9" id="KW-0812">Transmembrane</keyword>
<feature type="transmembrane region" description="Helical" evidence="9">
    <location>
        <begin position="361"/>
        <end position="379"/>
    </location>
</feature>
<comment type="subcellular location">
    <subcellularLocation>
        <location evidence="1">Cell inner membrane</location>
        <topology evidence="1">Multi-pass membrane protein</topology>
    </subcellularLocation>
</comment>
<evidence type="ECO:0000256" key="6">
    <source>
        <dbReference type="ARBA" id="ARBA00023053"/>
    </source>
</evidence>
<evidence type="ECO:0000256" key="1">
    <source>
        <dbReference type="ARBA" id="ARBA00004429"/>
    </source>
</evidence>
<protein>
    <submittedName>
        <fullName evidence="10">Sodium:proton antiporter</fullName>
    </submittedName>
</protein>
<organism evidence="10 11">
    <name type="scientific">Aminipila luticellarii</name>
    <dbReference type="NCBI Taxonomy" id="2507160"/>
    <lineage>
        <taxon>Bacteria</taxon>
        <taxon>Bacillati</taxon>
        <taxon>Bacillota</taxon>
        <taxon>Clostridia</taxon>
        <taxon>Peptostreptococcales</taxon>
        <taxon>Anaerovoracaceae</taxon>
        <taxon>Aminipila</taxon>
    </lineage>
</organism>
<keyword evidence="2" id="KW-0813">Transport</keyword>
<accession>A0A410PYP3</accession>
<feature type="transmembrane region" description="Helical" evidence="9">
    <location>
        <begin position="12"/>
        <end position="29"/>
    </location>
</feature>
<dbReference type="InterPro" id="IPR023171">
    <property type="entry name" value="Na/H_antiporter_dom_sf"/>
</dbReference>
<dbReference type="Pfam" id="PF06965">
    <property type="entry name" value="Na_H_antiport_1"/>
    <property type="match status" value="1"/>
</dbReference>
<evidence type="ECO:0000256" key="3">
    <source>
        <dbReference type="ARBA" id="ARBA00022475"/>
    </source>
</evidence>
<evidence type="ECO:0000256" key="2">
    <source>
        <dbReference type="ARBA" id="ARBA00022449"/>
    </source>
</evidence>
<dbReference type="InterPro" id="IPR004670">
    <property type="entry name" value="NhaA"/>
</dbReference>
<proteinExistence type="predicted"/>
<sequence length="385" mass="41474">MAMWLNRFREYSLPLILGVVTALIWANLSPETYEGAVHGTIAGPVNVHFLVNDVFMVFFFAVAGIEIVNSLSPGGDLNPIKKAITPLLATAGGIIGPIVVFFSLNELMGDPTFLNGWGICTATDIALAWLLARMVFGKDHPAVSFLLLLAVADDAIGLIIIAVFYPDPNAPVEPLWLLLIVLGMLVAAHLNKRQVQSYIPYIFGAGTICWIGMLNAHLHPALSLVFIIPFLPRQGQSLEGVDMHGVNDAPEYSTLSCFEHHISPIVDYGLFFFGIANAGVEFSSVSNLTWIIFASLVVGKTLGISLFTWLATLWKFNLPEGMSGRDVFLAGVVGGMGLTVALFVVTPAYTDPALQGAAKMGALFTVFVFILATVLARILNIKKIG</sequence>
<feature type="transmembrane region" description="Helical" evidence="9">
    <location>
        <begin position="326"/>
        <end position="349"/>
    </location>
</feature>
<dbReference type="KEGG" id="amij:EQM06_12665"/>
<keyword evidence="11" id="KW-1185">Reference proteome</keyword>
<evidence type="ECO:0000256" key="8">
    <source>
        <dbReference type="ARBA" id="ARBA00023201"/>
    </source>
</evidence>
<keyword evidence="6" id="KW-0915">Sodium</keyword>
<name>A0A410PYP3_9FIRM</name>
<dbReference type="EMBL" id="CP035281">
    <property type="protein sequence ID" value="QAT44004.1"/>
    <property type="molecule type" value="Genomic_DNA"/>
</dbReference>
<feature type="transmembrane region" description="Helical" evidence="9">
    <location>
        <begin position="171"/>
        <end position="190"/>
    </location>
</feature>
<dbReference type="GO" id="GO:0015385">
    <property type="term" value="F:sodium:proton antiporter activity"/>
    <property type="evidence" value="ECO:0007669"/>
    <property type="project" value="TreeGrafter"/>
</dbReference>
<keyword evidence="5 9" id="KW-1133">Transmembrane helix</keyword>
<evidence type="ECO:0000256" key="5">
    <source>
        <dbReference type="ARBA" id="ARBA00022989"/>
    </source>
</evidence>
<keyword evidence="8" id="KW-0406">Ion transport</keyword>
<dbReference type="PANTHER" id="PTHR30341">
    <property type="entry name" value="SODIUM ION/PROTON ANTIPORTER NHAA-RELATED"/>
    <property type="match status" value="1"/>
</dbReference>
<feature type="transmembrane region" description="Helical" evidence="9">
    <location>
        <begin position="143"/>
        <end position="165"/>
    </location>
</feature>
<feature type="transmembrane region" description="Helical" evidence="9">
    <location>
        <begin position="83"/>
        <end position="104"/>
    </location>
</feature>
<evidence type="ECO:0000313" key="10">
    <source>
        <dbReference type="EMBL" id="QAT44004.1"/>
    </source>
</evidence>
<dbReference type="PANTHER" id="PTHR30341:SF0">
    <property type="entry name" value="NA(+)_H(+) ANTIPORTER NHAA"/>
    <property type="match status" value="1"/>
</dbReference>
<keyword evidence="3" id="KW-1003">Cell membrane</keyword>
<keyword evidence="2" id="KW-0050">Antiport</keyword>
<keyword evidence="8" id="KW-0739">Sodium transport</keyword>
<dbReference type="OrthoDB" id="9808135at2"/>
<evidence type="ECO:0000256" key="9">
    <source>
        <dbReference type="SAM" id="Phobius"/>
    </source>
</evidence>
<keyword evidence="7 9" id="KW-0472">Membrane</keyword>
<evidence type="ECO:0000256" key="4">
    <source>
        <dbReference type="ARBA" id="ARBA00022692"/>
    </source>
</evidence>
<dbReference type="AlphaFoldDB" id="A0A410PYP3"/>
<evidence type="ECO:0000256" key="7">
    <source>
        <dbReference type="ARBA" id="ARBA00023136"/>
    </source>
</evidence>
<gene>
    <name evidence="10" type="ORF">EQM06_12665</name>
</gene>
<feature type="transmembrane region" description="Helical" evidence="9">
    <location>
        <begin position="202"/>
        <end position="228"/>
    </location>
</feature>
<dbReference type="Gene3D" id="1.20.1530.10">
    <property type="entry name" value="Na+/H+ antiporter like domain"/>
    <property type="match status" value="1"/>
</dbReference>
<feature type="transmembrane region" description="Helical" evidence="9">
    <location>
        <begin position="116"/>
        <end position="136"/>
    </location>
</feature>
<dbReference type="Proteomes" id="UP000287601">
    <property type="component" value="Chromosome"/>
</dbReference>
<dbReference type="GO" id="GO:0005886">
    <property type="term" value="C:plasma membrane"/>
    <property type="evidence" value="ECO:0007669"/>
    <property type="project" value="UniProtKB-SubCell"/>
</dbReference>
<reference evidence="10 11" key="1">
    <citation type="submission" date="2019-01" db="EMBL/GenBank/DDBJ databases">
        <title>Draft genomes of a novel of Aminipila strains.</title>
        <authorList>
            <person name="Ma S."/>
        </authorList>
    </citation>
    <scope>NUCLEOTIDE SEQUENCE [LARGE SCALE GENOMIC DNA]</scope>
    <source>
        <strain evidence="11">JN-39</strain>
    </source>
</reference>